<name>A0A1F5PES8_9BACT</name>
<reference evidence="1 2" key="1">
    <citation type="journal article" date="2016" name="Nat. Commun.">
        <title>Thousands of microbial genomes shed light on interconnected biogeochemical processes in an aquifer system.</title>
        <authorList>
            <person name="Anantharaman K."/>
            <person name="Brown C.T."/>
            <person name="Hug L.A."/>
            <person name="Sharon I."/>
            <person name="Castelle C.J."/>
            <person name="Probst A.J."/>
            <person name="Thomas B.C."/>
            <person name="Singh A."/>
            <person name="Wilkins M.J."/>
            <person name="Karaoz U."/>
            <person name="Brodie E.L."/>
            <person name="Williams K.H."/>
            <person name="Hubbard S.S."/>
            <person name="Banfield J.F."/>
        </authorList>
    </citation>
    <scope>NUCLEOTIDE SEQUENCE [LARGE SCALE GENOMIC DNA]</scope>
</reference>
<evidence type="ECO:0000313" key="2">
    <source>
        <dbReference type="Proteomes" id="UP000178377"/>
    </source>
</evidence>
<comment type="caution">
    <text evidence="1">The sequence shown here is derived from an EMBL/GenBank/DDBJ whole genome shotgun (WGS) entry which is preliminary data.</text>
</comment>
<protein>
    <submittedName>
        <fullName evidence="1">Uncharacterized protein</fullName>
    </submittedName>
</protein>
<dbReference type="AlphaFoldDB" id="A0A1F5PES8"/>
<proteinExistence type="predicted"/>
<dbReference type="EMBL" id="MFEO01000035">
    <property type="protein sequence ID" value="OGE88254.1"/>
    <property type="molecule type" value="Genomic_DNA"/>
</dbReference>
<gene>
    <name evidence="1" type="ORF">A2722_01730</name>
</gene>
<accession>A0A1F5PES8</accession>
<dbReference type="Proteomes" id="UP000178377">
    <property type="component" value="Unassembled WGS sequence"/>
</dbReference>
<evidence type="ECO:0000313" key="1">
    <source>
        <dbReference type="EMBL" id="OGE88254.1"/>
    </source>
</evidence>
<sequence>MPSKAVQPEVSLRDNTRKFLHGWMTLPREQKKLILPRLLDSMVEWKRWLFSEYGILVWLRRVFSQANIPFLH</sequence>
<organism evidence="1 2">
    <name type="scientific">Candidatus Doudnabacteria bacterium RIFCSPHIGHO2_01_FULL_50_11</name>
    <dbReference type="NCBI Taxonomy" id="1817828"/>
    <lineage>
        <taxon>Bacteria</taxon>
        <taxon>Candidatus Doudnaibacteriota</taxon>
    </lineage>
</organism>